<feature type="compositionally biased region" description="Low complexity" evidence="1">
    <location>
        <begin position="255"/>
        <end position="266"/>
    </location>
</feature>
<organism evidence="2 3">
    <name type="scientific">Rhynchosporium graminicola</name>
    <dbReference type="NCBI Taxonomy" id="2792576"/>
    <lineage>
        <taxon>Eukaryota</taxon>
        <taxon>Fungi</taxon>
        <taxon>Dikarya</taxon>
        <taxon>Ascomycota</taxon>
        <taxon>Pezizomycotina</taxon>
        <taxon>Leotiomycetes</taxon>
        <taxon>Helotiales</taxon>
        <taxon>Ploettnerulaceae</taxon>
        <taxon>Rhynchosporium</taxon>
    </lineage>
</organism>
<name>A0A1E1KIC0_9HELO</name>
<proteinExistence type="predicted"/>
<dbReference type="Proteomes" id="UP000178129">
    <property type="component" value="Unassembled WGS sequence"/>
</dbReference>
<feature type="compositionally biased region" description="Low complexity" evidence="1">
    <location>
        <begin position="220"/>
        <end position="230"/>
    </location>
</feature>
<feature type="compositionally biased region" description="Acidic residues" evidence="1">
    <location>
        <begin position="209"/>
        <end position="219"/>
    </location>
</feature>
<dbReference type="EMBL" id="FJUW01000013">
    <property type="protein sequence ID" value="CZS97776.1"/>
    <property type="molecule type" value="Genomic_DNA"/>
</dbReference>
<feature type="region of interest" description="Disordered" evidence="1">
    <location>
        <begin position="1"/>
        <end position="72"/>
    </location>
</feature>
<dbReference type="AlphaFoldDB" id="A0A1E1KIC0"/>
<evidence type="ECO:0000256" key="1">
    <source>
        <dbReference type="SAM" id="MobiDB-lite"/>
    </source>
</evidence>
<feature type="compositionally biased region" description="Basic and acidic residues" evidence="1">
    <location>
        <begin position="538"/>
        <end position="549"/>
    </location>
</feature>
<feature type="compositionally biased region" description="Polar residues" evidence="1">
    <location>
        <begin position="421"/>
        <end position="442"/>
    </location>
</feature>
<comment type="caution">
    <text evidence="2">The sequence shown here is derived from an EMBL/GenBank/DDBJ whole genome shotgun (WGS) entry which is preliminary data.</text>
</comment>
<accession>A0A1E1KIC0</accession>
<feature type="region of interest" description="Disordered" evidence="1">
    <location>
        <begin position="175"/>
        <end position="279"/>
    </location>
</feature>
<gene>
    <name evidence="2" type="ORF">RCO7_00060</name>
</gene>
<dbReference type="InParanoid" id="A0A1E1KIC0"/>
<feature type="compositionally biased region" description="Acidic residues" evidence="1">
    <location>
        <begin position="126"/>
        <end position="141"/>
    </location>
</feature>
<keyword evidence="3" id="KW-1185">Reference proteome</keyword>
<feature type="region of interest" description="Disordered" evidence="1">
    <location>
        <begin position="506"/>
        <end position="555"/>
    </location>
</feature>
<sequence>MSRNMRNRSAPTPARKPPQSSSQKSQDSDSDDDYGGVDDISAGEDDEPNVEVAEERAIISSEGEETPAASRSYKEYGPWEGIASEGDAASLDEKFFEQAVQKSSSVEESYDEDAAIEKHVHWESPVESDSETAGDSGADEFFPDLFVDKNEIDPHLLRQIETDDANQFSDDGFFYGDIYGEAESDQDLGPFEPLIPLGDYDMQHTEHIEDTEESSDADSDSSGYDSDISDTGMSTDEEDIPGRIIAPEKSILRATSEGSTSSSSGEVTRRRSGGPRLANWIHEGDSPYATADLATTKVKVYNMRRFRQEYTMQSRARAPQIFSPQQNVLQDSPMISNSGNIMMSAMMPDPFSDNVSGQAVGGPEAFYPWTYINANGTFENQDSSSVAGSDCDDEDLWNIDDLLNFGDDSDEEEGADRSDESPTGTEDTPGAPSSTPARPTTARSEDQVHPLLDHFRGGNVGAFRINQNRHQLLHRTSVTHDSLAFGNSYMEGTIRGVKVGRLHHANTPITPVRKKRPLPVESSPASPTPYNANKKRKCGGDERPVDTKRSRGLTM</sequence>
<reference evidence="3" key="1">
    <citation type="submission" date="2016-03" db="EMBL/GenBank/DDBJ databases">
        <authorList>
            <person name="Ploux O."/>
        </authorList>
    </citation>
    <scope>NUCLEOTIDE SEQUENCE [LARGE SCALE GENOMIC DNA]</scope>
    <source>
        <strain evidence="3">UK7</strain>
    </source>
</reference>
<feature type="region of interest" description="Disordered" evidence="1">
    <location>
        <begin position="400"/>
        <end position="445"/>
    </location>
</feature>
<protein>
    <submittedName>
        <fullName evidence="2">Uncharacterized protein</fullName>
    </submittedName>
</protein>
<evidence type="ECO:0000313" key="2">
    <source>
        <dbReference type="EMBL" id="CZS97776.1"/>
    </source>
</evidence>
<feature type="region of interest" description="Disordered" evidence="1">
    <location>
        <begin position="119"/>
        <end position="141"/>
    </location>
</feature>
<evidence type="ECO:0000313" key="3">
    <source>
        <dbReference type="Proteomes" id="UP000178129"/>
    </source>
</evidence>
<feature type="compositionally biased region" description="Acidic residues" evidence="1">
    <location>
        <begin position="28"/>
        <end position="49"/>
    </location>
</feature>
<feature type="compositionally biased region" description="Polar residues" evidence="1">
    <location>
        <begin position="1"/>
        <end position="10"/>
    </location>
</feature>